<dbReference type="Pfam" id="PF01872">
    <property type="entry name" value="RibD_C"/>
    <property type="match status" value="1"/>
</dbReference>
<keyword evidence="3" id="KW-1185">Reference proteome</keyword>
<dbReference type="OrthoDB" id="195113at2"/>
<dbReference type="GO" id="GO:0008703">
    <property type="term" value="F:5-amino-6-(5-phosphoribosylamino)uracil reductase activity"/>
    <property type="evidence" value="ECO:0007669"/>
    <property type="project" value="InterPro"/>
</dbReference>
<dbReference type="InterPro" id="IPR050765">
    <property type="entry name" value="Riboflavin_Biosynth_HTPR"/>
</dbReference>
<dbReference type="InterPro" id="IPR024072">
    <property type="entry name" value="DHFR-like_dom_sf"/>
</dbReference>
<evidence type="ECO:0000259" key="1">
    <source>
        <dbReference type="Pfam" id="PF01872"/>
    </source>
</evidence>
<dbReference type="Gene3D" id="3.40.430.10">
    <property type="entry name" value="Dihydrofolate Reductase, subunit A"/>
    <property type="match status" value="1"/>
</dbReference>
<sequence>MRKIVYYVATSLDGYIAGENDDVSMFAVGGEGVEQYMYDLQSFDTVIMGRRTYEFGYRFGLEPGQPAYPHMDHFIYSSSLCFDNANDQVKVVPPDLNHLEALKKECGSEIYLCGGGNFAGWLMKNGLIDEVKLKVNPIILGGGIRLFGEHKVQTKLKMVYCQSYPDGMQIITFEVGHVLNN</sequence>
<dbReference type="PANTHER" id="PTHR38011:SF11">
    <property type="entry name" value="2,5-DIAMINO-6-RIBOSYLAMINO-4(3H)-PYRIMIDINONE 5'-PHOSPHATE REDUCTASE"/>
    <property type="match status" value="1"/>
</dbReference>
<organism evidence="2 3">
    <name type="scientific">Ekhidna lutea</name>
    <dbReference type="NCBI Taxonomy" id="447679"/>
    <lineage>
        <taxon>Bacteria</taxon>
        <taxon>Pseudomonadati</taxon>
        <taxon>Bacteroidota</taxon>
        <taxon>Cytophagia</taxon>
        <taxon>Cytophagales</taxon>
        <taxon>Reichenbachiellaceae</taxon>
        <taxon>Ekhidna</taxon>
    </lineage>
</organism>
<feature type="domain" description="Bacterial bifunctional deaminase-reductase C-terminal" evidence="1">
    <location>
        <begin position="2"/>
        <end position="169"/>
    </location>
</feature>
<protein>
    <submittedName>
        <fullName evidence="2">Dihydrofolate reductase</fullName>
    </submittedName>
</protein>
<dbReference type="Proteomes" id="UP000198393">
    <property type="component" value="Unassembled WGS sequence"/>
</dbReference>
<dbReference type="EMBL" id="FZPD01000002">
    <property type="protein sequence ID" value="SNS80554.1"/>
    <property type="molecule type" value="Genomic_DNA"/>
</dbReference>
<dbReference type="RefSeq" id="WP_089356052.1">
    <property type="nucleotide sequence ID" value="NZ_FZPD01000002.1"/>
</dbReference>
<name>A0A239HJW4_EKHLU</name>
<evidence type="ECO:0000313" key="2">
    <source>
        <dbReference type="EMBL" id="SNS80554.1"/>
    </source>
</evidence>
<evidence type="ECO:0000313" key="3">
    <source>
        <dbReference type="Proteomes" id="UP000198393"/>
    </source>
</evidence>
<dbReference type="AlphaFoldDB" id="A0A239HJW4"/>
<dbReference type="InterPro" id="IPR002734">
    <property type="entry name" value="RibDG_C"/>
</dbReference>
<dbReference type="GO" id="GO:0009231">
    <property type="term" value="P:riboflavin biosynthetic process"/>
    <property type="evidence" value="ECO:0007669"/>
    <property type="project" value="InterPro"/>
</dbReference>
<accession>A0A239HJW4</accession>
<gene>
    <name evidence="2" type="ORF">SAMN05421640_1307</name>
</gene>
<proteinExistence type="predicted"/>
<reference evidence="2 3" key="1">
    <citation type="submission" date="2017-06" db="EMBL/GenBank/DDBJ databases">
        <authorList>
            <person name="Kim H.J."/>
            <person name="Triplett B.A."/>
        </authorList>
    </citation>
    <scope>NUCLEOTIDE SEQUENCE [LARGE SCALE GENOMIC DNA]</scope>
    <source>
        <strain evidence="2 3">DSM 19307</strain>
    </source>
</reference>
<dbReference type="SUPFAM" id="SSF53597">
    <property type="entry name" value="Dihydrofolate reductase-like"/>
    <property type="match status" value="1"/>
</dbReference>
<dbReference type="PANTHER" id="PTHR38011">
    <property type="entry name" value="DIHYDROFOLATE REDUCTASE FAMILY PROTEIN (AFU_ORTHOLOGUE AFUA_8G06820)"/>
    <property type="match status" value="1"/>
</dbReference>